<dbReference type="Proteomes" id="UP000604475">
    <property type="component" value="Unassembled WGS sequence"/>
</dbReference>
<dbReference type="InterPro" id="IPR011990">
    <property type="entry name" value="TPR-like_helical_dom_sf"/>
</dbReference>
<feature type="transmembrane region" description="Helical" evidence="1">
    <location>
        <begin position="263"/>
        <end position="285"/>
    </location>
</feature>
<keyword evidence="1" id="KW-0812">Transmembrane</keyword>
<evidence type="ECO:0000313" key="2">
    <source>
        <dbReference type="EMBL" id="MBL7627999.1"/>
    </source>
</evidence>
<comment type="caution">
    <text evidence="2">The sequence shown here is derived from an EMBL/GenBank/DDBJ whole genome shotgun (WGS) entry which is preliminary data.</text>
</comment>
<accession>A0A937RIK0</accession>
<dbReference type="Gene3D" id="1.25.40.10">
    <property type="entry name" value="Tetratricopeptide repeat domain"/>
    <property type="match status" value="2"/>
</dbReference>
<organism evidence="2 3">
    <name type="scientific">Frankia nepalensis</name>
    <dbReference type="NCBI Taxonomy" id="1836974"/>
    <lineage>
        <taxon>Bacteria</taxon>
        <taxon>Bacillati</taxon>
        <taxon>Actinomycetota</taxon>
        <taxon>Actinomycetes</taxon>
        <taxon>Frankiales</taxon>
        <taxon>Frankiaceae</taxon>
        <taxon>Frankia</taxon>
    </lineage>
</organism>
<feature type="transmembrane region" description="Helical" evidence="1">
    <location>
        <begin position="329"/>
        <end position="347"/>
    </location>
</feature>
<keyword evidence="3" id="KW-1185">Reference proteome</keyword>
<evidence type="ECO:0000313" key="3">
    <source>
        <dbReference type="Proteomes" id="UP000604475"/>
    </source>
</evidence>
<keyword evidence="1" id="KW-0472">Membrane</keyword>
<keyword evidence="1" id="KW-1133">Transmembrane helix</keyword>
<dbReference type="SMART" id="SM00028">
    <property type="entry name" value="TPR"/>
    <property type="match status" value="3"/>
</dbReference>
<proteinExistence type="predicted"/>
<dbReference type="Pfam" id="PF13432">
    <property type="entry name" value="TPR_16"/>
    <property type="match status" value="1"/>
</dbReference>
<dbReference type="AlphaFoldDB" id="A0A937RIK0"/>
<sequence>MTSPHPSGEATGLDRAGAVEAIQNLLDVRRFADARTRAVALLGEQPDDPQALGLLAQALLGLGEHASALQAAQQVIAASPEDEWGYRLASLAHEGLGQFWYARDAAQRATALAPHFWPAWIQLADTARALSPYGPEAHQAAAEALRLAPHEAAVQVTYGVTLMHRDIGAARSAFEEALRLDPGNAAARNNLAVLDLRANKFRQAGEGLIRAAAADPRDTVAQDNLRAAVHTAVGWACVAVFVFIALLAKPLLLQHHVTGQLPILYAIIWIVTETLALGVLAWWLLQLSPRLRRHLWYLVTRDATLSVLVLSVVAVGVLGTVGLTTAGTLGLTTRILTLVVAIAARILTEISARRLQREHTD</sequence>
<dbReference type="RefSeq" id="WP_203001442.1">
    <property type="nucleotide sequence ID" value="NZ_JADWYU010000223.1"/>
</dbReference>
<evidence type="ECO:0000256" key="1">
    <source>
        <dbReference type="SAM" id="Phobius"/>
    </source>
</evidence>
<reference evidence="2" key="1">
    <citation type="submission" date="2020-12" db="EMBL/GenBank/DDBJ databases">
        <title>Genomic characterization of non-nitrogen-fixing Frankia strains.</title>
        <authorList>
            <person name="Carlos-Shanley C."/>
            <person name="Guerra T."/>
            <person name="Hahn D."/>
        </authorList>
    </citation>
    <scope>NUCLEOTIDE SEQUENCE</scope>
    <source>
        <strain evidence="2">CN6</strain>
    </source>
</reference>
<dbReference type="Pfam" id="PF14559">
    <property type="entry name" value="TPR_19"/>
    <property type="match status" value="1"/>
</dbReference>
<name>A0A937RIK0_9ACTN</name>
<dbReference type="SUPFAM" id="SSF48452">
    <property type="entry name" value="TPR-like"/>
    <property type="match status" value="1"/>
</dbReference>
<protein>
    <submittedName>
        <fullName evidence="2">Tetratricopeptide repeat protein</fullName>
    </submittedName>
</protein>
<dbReference type="InterPro" id="IPR019734">
    <property type="entry name" value="TPR_rpt"/>
</dbReference>
<dbReference type="EMBL" id="JAEACQ010000165">
    <property type="protein sequence ID" value="MBL7627999.1"/>
    <property type="molecule type" value="Genomic_DNA"/>
</dbReference>
<feature type="transmembrane region" description="Helical" evidence="1">
    <location>
        <begin position="305"/>
        <end position="323"/>
    </location>
</feature>
<feature type="transmembrane region" description="Helical" evidence="1">
    <location>
        <begin position="227"/>
        <end position="248"/>
    </location>
</feature>
<gene>
    <name evidence="2" type="ORF">I7412_12605</name>
</gene>